<dbReference type="InterPro" id="IPR009057">
    <property type="entry name" value="Homeodomain-like_sf"/>
</dbReference>
<dbReference type="AlphaFoldDB" id="A0A4Q7P0V1"/>
<feature type="domain" description="Response regulatory" evidence="13">
    <location>
        <begin position="684"/>
        <end position="799"/>
    </location>
</feature>
<evidence type="ECO:0000313" key="14">
    <source>
        <dbReference type="EMBL" id="RZS93431.1"/>
    </source>
</evidence>
<evidence type="ECO:0000256" key="1">
    <source>
        <dbReference type="ARBA" id="ARBA00000085"/>
    </source>
</evidence>
<dbReference type="GO" id="GO:0000155">
    <property type="term" value="F:phosphorelay sensor kinase activity"/>
    <property type="evidence" value="ECO:0007669"/>
    <property type="project" value="InterPro"/>
</dbReference>
<dbReference type="InterPro" id="IPR011006">
    <property type="entry name" value="CheY-like_superfamily"/>
</dbReference>
<dbReference type="InterPro" id="IPR004358">
    <property type="entry name" value="Sig_transdc_His_kin-like_C"/>
</dbReference>
<dbReference type="Pfam" id="PF02518">
    <property type="entry name" value="HATPase_c"/>
    <property type="match status" value="1"/>
</dbReference>
<dbReference type="PANTHER" id="PTHR43547:SF2">
    <property type="entry name" value="HYBRID SIGNAL TRANSDUCTION HISTIDINE KINASE C"/>
    <property type="match status" value="1"/>
</dbReference>
<dbReference type="InterPro" id="IPR036890">
    <property type="entry name" value="HATPase_C_sf"/>
</dbReference>
<organism evidence="14 15">
    <name type="scientific">Aquimarina brevivitae</name>
    <dbReference type="NCBI Taxonomy" id="323412"/>
    <lineage>
        <taxon>Bacteria</taxon>
        <taxon>Pseudomonadati</taxon>
        <taxon>Bacteroidota</taxon>
        <taxon>Flavobacteriia</taxon>
        <taxon>Flavobacteriales</taxon>
        <taxon>Flavobacteriaceae</taxon>
        <taxon>Aquimarina</taxon>
    </lineage>
</organism>
<dbReference type="CDD" id="cd17574">
    <property type="entry name" value="REC_OmpR"/>
    <property type="match status" value="1"/>
</dbReference>
<dbReference type="RefSeq" id="WP_130286563.1">
    <property type="nucleotide sequence ID" value="NZ_SGXE01000002.1"/>
</dbReference>
<evidence type="ECO:0000256" key="2">
    <source>
        <dbReference type="ARBA" id="ARBA00012438"/>
    </source>
</evidence>
<dbReference type="PROSITE" id="PS50110">
    <property type="entry name" value="RESPONSE_REGULATORY"/>
    <property type="match status" value="1"/>
</dbReference>
<dbReference type="SUPFAM" id="SSF52172">
    <property type="entry name" value="CheY-like"/>
    <property type="match status" value="1"/>
</dbReference>
<dbReference type="EC" id="2.7.13.3" evidence="2"/>
<sequence length="931" mass="105655">MRNSILLIVSIAFFSIYGQSVRIDSLVKLSKYDEALRLAKKQYEQANKEEAFLEMALLQNEIAALYFKKNNYDSTQVYANKALAVGTTKHYPEVIMGAYLALANIHYAKFEDLKALARYQQIDSVATAYEHQDVSLIKAYFNRGKVLLRTYSVNDTSYIGKAENYFKKAIHVAQQLGNESEEHYGYIMLGNVYGQRGEFEKAMPFFTKSAAYFEKTNSYKDLSGIYWSLGIIYTDLNDYQKADYYYAKRLQLMLDNGNEGDIANAKRTYGGFLYRIKNHRAAIPYFTEAYEYYKDSDAGSSGILLGITKNLAESYFRINAFEESATFYELSMRYQDTLDSRKQKELALDLEAKYETQQKEQELQLLAAQKETIELQKSKQRTLFVLGFSIVSLVVVFLFFLLRNRQKTHKKLKELDQAKSKFFENISHEFRTPLTLISGPIEQQLKSKNLAPVAKRNLIIAKNNAKRLLQLVNQLLDLSKIEADQYTLAVQQVQLDETLSTLISSFSYQAELKGIELVTVIDGTDAVGWVDLDILEKVVTNLMSNAIKFTPEEGKITCGVKLGNDVLSIQIVNNGVHLTENELEHIFIRFHSSNENQLGTGIGLALTKELVERHKGTIDANSDTNSVRFSVKLPISEKLYRDNEKLPKDISITELSDLSNKAPQLQKMQDEYIEVSNTNDDLPVVLLIDDNADLRAYLSSLCVEKYIVYTAKDGKEGFSKAKQYVPDVIITDLMMPNEDGIQLTKNVKDNINTSHIPIIMLTAKSGDENVLSGIETGADAYITKPFNSDILLATIENLLVSRKKLQERFSQEVLLTPQEISIDSVEQKFLMNIKEIMDQELVESDFTAESFAQSIGMSRMQLHRKLKALTGLTTTEFIRTQRLKLAADLLSKSNANVSEIGYAVGFNNHSYFTKCFKEEFGVSPSDYSKSN</sequence>
<feature type="domain" description="HTH araC/xylS-type" evidence="11">
    <location>
        <begin position="831"/>
        <end position="930"/>
    </location>
</feature>
<evidence type="ECO:0000259" key="11">
    <source>
        <dbReference type="PROSITE" id="PS01124"/>
    </source>
</evidence>
<dbReference type="InterPro" id="IPR003594">
    <property type="entry name" value="HATPase_dom"/>
</dbReference>
<keyword evidence="10" id="KW-0472">Membrane</keyword>
<keyword evidence="8" id="KW-0802">TPR repeat</keyword>
<keyword evidence="5" id="KW-0238">DNA-binding</keyword>
<comment type="caution">
    <text evidence="14">The sequence shown here is derived from an EMBL/GenBank/DDBJ whole genome shotgun (WGS) entry which is preliminary data.</text>
</comment>
<dbReference type="Pfam" id="PF00072">
    <property type="entry name" value="Response_reg"/>
    <property type="match status" value="1"/>
</dbReference>
<dbReference type="PRINTS" id="PR00344">
    <property type="entry name" value="BCTRLSENSOR"/>
</dbReference>
<dbReference type="Gene3D" id="1.10.287.130">
    <property type="match status" value="1"/>
</dbReference>
<dbReference type="SMART" id="SM00342">
    <property type="entry name" value="HTH_ARAC"/>
    <property type="match status" value="1"/>
</dbReference>
<dbReference type="SMART" id="SM00028">
    <property type="entry name" value="TPR"/>
    <property type="match status" value="6"/>
</dbReference>
<dbReference type="InterPro" id="IPR005467">
    <property type="entry name" value="His_kinase_dom"/>
</dbReference>
<accession>A0A4Q7P0V1</accession>
<dbReference type="PROSITE" id="PS00041">
    <property type="entry name" value="HTH_ARAC_FAMILY_1"/>
    <property type="match status" value="1"/>
</dbReference>
<dbReference type="GO" id="GO:0043565">
    <property type="term" value="F:sequence-specific DNA binding"/>
    <property type="evidence" value="ECO:0007669"/>
    <property type="project" value="InterPro"/>
</dbReference>
<keyword evidence="10" id="KW-1133">Transmembrane helix</keyword>
<keyword evidence="9" id="KW-0175">Coiled coil</keyword>
<dbReference type="Gene3D" id="1.10.10.60">
    <property type="entry name" value="Homeodomain-like"/>
    <property type="match status" value="2"/>
</dbReference>
<dbReference type="InterPro" id="IPR019734">
    <property type="entry name" value="TPR_rpt"/>
</dbReference>
<evidence type="ECO:0000256" key="4">
    <source>
        <dbReference type="ARBA" id="ARBA00023015"/>
    </source>
</evidence>
<keyword evidence="3 7" id="KW-0597">Phosphoprotein</keyword>
<gene>
    <name evidence="14" type="ORF">EV197_2009</name>
</gene>
<feature type="transmembrane region" description="Helical" evidence="10">
    <location>
        <begin position="383"/>
        <end position="402"/>
    </location>
</feature>
<dbReference type="InterPro" id="IPR018062">
    <property type="entry name" value="HTH_AraC-typ_CS"/>
</dbReference>
<dbReference type="SUPFAM" id="SSF48452">
    <property type="entry name" value="TPR-like"/>
    <property type="match status" value="2"/>
</dbReference>
<feature type="repeat" description="TPR" evidence="8">
    <location>
        <begin position="223"/>
        <end position="256"/>
    </location>
</feature>
<evidence type="ECO:0000256" key="8">
    <source>
        <dbReference type="PROSITE-ProRule" id="PRU00339"/>
    </source>
</evidence>
<dbReference type="SMART" id="SM00448">
    <property type="entry name" value="REC"/>
    <property type="match status" value="1"/>
</dbReference>
<dbReference type="Proteomes" id="UP000292262">
    <property type="component" value="Unassembled WGS sequence"/>
</dbReference>
<keyword evidence="10" id="KW-0812">Transmembrane</keyword>
<dbReference type="Pfam" id="PF12833">
    <property type="entry name" value="HTH_18"/>
    <property type="match status" value="1"/>
</dbReference>
<dbReference type="InterPro" id="IPR018060">
    <property type="entry name" value="HTH_AraC"/>
</dbReference>
<dbReference type="PROSITE" id="PS50005">
    <property type="entry name" value="TPR"/>
    <property type="match status" value="2"/>
</dbReference>
<dbReference type="Gene3D" id="1.25.40.10">
    <property type="entry name" value="Tetratricopeptide repeat domain"/>
    <property type="match status" value="2"/>
</dbReference>
<dbReference type="OrthoDB" id="358279at2"/>
<evidence type="ECO:0000256" key="10">
    <source>
        <dbReference type="SAM" id="Phobius"/>
    </source>
</evidence>
<feature type="repeat" description="TPR" evidence="8">
    <location>
        <begin position="183"/>
        <end position="216"/>
    </location>
</feature>
<dbReference type="InterPro" id="IPR036097">
    <property type="entry name" value="HisK_dim/P_sf"/>
</dbReference>
<dbReference type="SMART" id="SM00388">
    <property type="entry name" value="HisKA"/>
    <property type="match status" value="1"/>
</dbReference>
<comment type="catalytic activity">
    <reaction evidence="1">
        <text>ATP + protein L-histidine = ADP + protein N-phospho-L-histidine.</text>
        <dbReference type="EC" id="2.7.13.3"/>
    </reaction>
</comment>
<evidence type="ECO:0000313" key="15">
    <source>
        <dbReference type="Proteomes" id="UP000292262"/>
    </source>
</evidence>
<dbReference type="InterPro" id="IPR003661">
    <property type="entry name" value="HisK_dim/P_dom"/>
</dbReference>
<evidence type="ECO:0000259" key="12">
    <source>
        <dbReference type="PROSITE" id="PS50109"/>
    </source>
</evidence>
<keyword evidence="6" id="KW-0804">Transcription</keyword>
<feature type="domain" description="Histidine kinase" evidence="12">
    <location>
        <begin position="425"/>
        <end position="637"/>
    </location>
</feature>
<feature type="modified residue" description="4-aspartylphosphate" evidence="7">
    <location>
        <position position="732"/>
    </location>
</feature>
<evidence type="ECO:0000256" key="7">
    <source>
        <dbReference type="PROSITE-ProRule" id="PRU00169"/>
    </source>
</evidence>
<evidence type="ECO:0000256" key="3">
    <source>
        <dbReference type="ARBA" id="ARBA00022553"/>
    </source>
</evidence>
<dbReference type="InterPro" id="IPR011990">
    <property type="entry name" value="TPR-like_helical_dom_sf"/>
</dbReference>
<reference evidence="14 15" key="1">
    <citation type="submission" date="2019-02" db="EMBL/GenBank/DDBJ databases">
        <title>Genomic Encyclopedia of Type Strains, Phase IV (KMG-IV): sequencing the most valuable type-strain genomes for metagenomic binning, comparative biology and taxonomic classification.</title>
        <authorList>
            <person name="Goeker M."/>
        </authorList>
    </citation>
    <scope>NUCLEOTIDE SEQUENCE [LARGE SCALE GENOMIC DNA]</scope>
    <source>
        <strain evidence="14 15">DSM 17196</strain>
    </source>
</reference>
<evidence type="ECO:0000256" key="6">
    <source>
        <dbReference type="ARBA" id="ARBA00023163"/>
    </source>
</evidence>
<feature type="coiled-coil region" evidence="9">
    <location>
        <begin position="29"/>
        <end position="56"/>
    </location>
</feature>
<dbReference type="SUPFAM" id="SSF55874">
    <property type="entry name" value="ATPase domain of HSP90 chaperone/DNA topoisomerase II/histidine kinase"/>
    <property type="match status" value="1"/>
</dbReference>
<dbReference type="SMART" id="SM00387">
    <property type="entry name" value="HATPase_c"/>
    <property type="match status" value="1"/>
</dbReference>
<evidence type="ECO:0000256" key="9">
    <source>
        <dbReference type="SAM" id="Coils"/>
    </source>
</evidence>
<protein>
    <recommendedName>
        <fullName evidence="2">histidine kinase</fullName>
        <ecNumber evidence="2">2.7.13.3</ecNumber>
    </recommendedName>
</protein>
<keyword evidence="15" id="KW-1185">Reference proteome</keyword>
<dbReference type="Pfam" id="PF00512">
    <property type="entry name" value="HisKA"/>
    <property type="match status" value="1"/>
</dbReference>
<dbReference type="FunFam" id="1.10.287.130:FF:000045">
    <property type="entry name" value="Two-component system sensor histidine kinase/response regulator"/>
    <property type="match status" value="1"/>
</dbReference>
<dbReference type="EMBL" id="SGXE01000002">
    <property type="protein sequence ID" value="RZS93431.1"/>
    <property type="molecule type" value="Genomic_DNA"/>
</dbReference>
<dbReference type="InterPro" id="IPR001789">
    <property type="entry name" value="Sig_transdc_resp-reg_receiver"/>
</dbReference>
<evidence type="ECO:0000256" key="5">
    <source>
        <dbReference type="ARBA" id="ARBA00023125"/>
    </source>
</evidence>
<evidence type="ECO:0000259" key="13">
    <source>
        <dbReference type="PROSITE" id="PS50110"/>
    </source>
</evidence>
<proteinExistence type="predicted"/>
<keyword evidence="4" id="KW-0805">Transcription regulation</keyword>
<dbReference type="PANTHER" id="PTHR43547">
    <property type="entry name" value="TWO-COMPONENT HISTIDINE KINASE"/>
    <property type="match status" value="1"/>
</dbReference>
<dbReference type="GO" id="GO:0003700">
    <property type="term" value="F:DNA-binding transcription factor activity"/>
    <property type="evidence" value="ECO:0007669"/>
    <property type="project" value="InterPro"/>
</dbReference>
<dbReference type="CDD" id="cd00082">
    <property type="entry name" value="HisKA"/>
    <property type="match status" value="1"/>
</dbReference>
<dbReference type="Gene3D" id="3.30.565.10">
    <property type="entry name" value="Histidine kinase-like ATPase, C-terminal domain"/>
    <property type="match status" value="1"/>
</dbReference>
<dbReference type="PROSITE" id="PS50109">
    <property type="entry name" value="HIS_KIN"/>
    <property type="match status" value="1"/>
</dbReference>
<dbReference type="Gene3D" id="3.40.50.2300">
    <property type="match status" value="1"/>
</dbReference>
<dbReference type="SUPFAM" id="SSF47384">
    <property type="entry name" value="Homodimeric domain of signal transducing histidine kinase"/>
    <property type="match status" value="1"/>
</dbReference>
<name>A0A4Q7P0V1_9FLAO</name>
<dbReference type="SUPFAM" id="SSF46689">
    <property type="entry name" value="Homeodomain-like"/>
    <property type="match status" value="1"/>
</dbReference>
<dbReference type="PROSITE" id="PS01124">
    <property type="entry name" value="HTH_ARAC_FAMILY_2"/>
    <property type="match status" value="1"/>
</dbReference>